<name>A0A917D422_9NOCA</name>
<dbReference type="Proteomes" id="UP000654257">
    <property type="component" value="Unassembled WGS sequence"/>
</dbReference>
<dbReference type="Pfam" id="PF10851">
    <property type="entry name" value="DUF2652"/>
    <property type="match status" value="1"/>
</dbReference>
<gene>
    <name evidence="1" type="ORF">GCM10007304_26950</name>
</gene>
<reference evidence="1" key="2">
    <citation type="submission" date="2020-09" db="EMBL/GenBank/DDBJ databases">
        <authorList>
            <person name="Sun Q."/>
            <person name="Sedlacek I."/>
        </authorList>
    </citation>
    <scope>NUCLEOTIDE SEQUENCE</scope>
    <source>
        <strain evidence="1">CCM 7905</strain>
    </source>
</reference>
<sequence>MTTGPTLLLIADMSGYTAYMGSHRMSLAHAEVNTGRLLGRVIDAVPDFELIEIEGDAAFLALETNTSSEPAVLQRTLDAAAAMHQAFHLERTYVQTNLCPCKSCTRATSLQLKFVAHLGEVATQTIRNRRKLVGIDVIHVHRLLKNPVELDEYVLLSDDLLRAGGASVPVPTTEVFHDLEGIGPVTSHIVDIADLPVPGSAVHGQTIIGRLGKTLAVAGAGMPYMLGLRRRRLTA</sequence>
<accession>A0A917D422</accession>
<protein>
    <recommendedName>
        <fullName evidence="3">DUF2652 domain-containing protein</fullName>
    </recommendedName>
</protein>
<dbReference type="AlphaFoldDB" id="A0A917D422"/>
<evidence type="ECO:0008006" key="3">
    <source>
        <dbReference type="Google" id="ProtNLM"/>
    </source>
</evidence>
<dbReference type="InterPro" id="IPR029787">
    <property type="entry name" value="Nucleotide_cyclase"/>
</dbReference>
<reference evidence="1" key="1">
    <citation type="journal article" date="2014" name="Int. J. Syst. Evol. Microbiol.">
        <title>Complete genome sequence of Corynebacterium casei LMG S-19264T (=DSM 44701T), isolated from a smear-ripened cheese.</title>
        <authorList>
            <consortium name="US DOE Joint Genome Institute (JGI-PGF)"/>
            <person name="Walter F."/>
            <person name="Albersmeier A."/>
            <person name="Kalinowski J."/>
            <person name="Ruckert C."/>
        </authorList>
    </citation>
    <scope>NUCLEOTIDE SEQUENCE</scope>
    <source>
        <strain evidence="1">CCM 7905</strain>
    </source>
</reference>
<dbReference type="RefSeq" id="WP_188545392.1">
    <property type="nucleotide sequence ID" value="NZ_BMCU01000003.1"/>
</dbReference>
<dbReference type="Gene3D" id="3.30.70.1230">
    <property type="entry name" value="Nucleotide cyclase"/>
    <property type="match status" value="1"/>
</dbReference>
<keyword evidence="2" id="KW-1185">Reference proteome</keyword>
<proteinExistence type="predicted"/>
<evidence type="ECO:0000313" key="1">
    <source>
        <dbReference type="EMBL" id="GGG11524.1"/>
    </source>
</evidence>
<evidence type="ECO:0000313" key="2">
    <source>
        <dbReference type="Proteomes" id="UP000654257"/>
    </source>
</evidence>
<dbReference type="EMBL" id="BMCU01000003">
    <property type="protein sequence ID" value="GGG11524.1"/>
    <property type="molecule type" value="Genomic_DNA"/>
</dbReference>
<dbReference type="InterPro" id="IPR020503">
    <property type="entry name" value="Uncharacterised_Rv2561"/>
</dbReference>
<comment type="caution">
    <text evidence="1">The sequence shown here is derived from an EMBL/GenBank/DDBJ whole genome shotgun (WGS) entry which is preliminary data.</text>
</comment>
<organism evidence="1 2">
    <name type="scientific">Rhodococcoides trifolii</name>
    <dbReference type="NCBI Taxonomy" id="908250"/>
    <lineage>
        <taxon>Bacteria</taxon>
        <taxon>Bacillati</taxon>
        <taxon>Actinomycetota</taxon>
        <taxon>Actinomycetes</taxon>
        <taxon>Mycobacteriales</taxon>
        <taxon>Nocardiaceae</taxon>
        <taxon>Rhodococcoides</taxon>
    </lineage>
</organism>